<keyword evidence="3" id="KW-1185">Reference proteome</keyword>
<dbReference type="RefSeq" id="WP_338294509.1">
    <property type="nucleotide sequence ID" value="NZ_AP027272.1"/>
</dbReference>
<evidence type="ECO:0000313" key="2">
    <source>
        <dbReference type="EMBL" id="BDX08440.1"/>
    </source>
</evidence>
<organism evidence="2 3">
    <name type="scientific">Planctobacterium marinum</name>
    <dbReference type="NCBI Taxonomy" id="1631968"/>
    <lineage>
        <taxon>Bacteria</taxon>
        <taxon>Pseudomonadati</taxon>
        <taxon>Pseudomonadota</taxon>
        <taxon>Gammaproteobacteria</taxon>
        <taxon>Alteromonadales</taxon>
        <taxon>Alteromonadaceae</taxon>
        <taxon>Planctobacterium</taxon>
    </lineage>
</organism>
<protein>
    <submittedName>
        <fullName evidence="2">Transposase</fullName>
    </submittedName>
</protein>
<dbReference type="KEGG" id="pmaw:MACH26_39610"/>
<dbReference type="Proteomes" id="UP001333710">
    <property type="component" value="Chromosome"/>
</dbReference>
<gene>
    <name evidence="2" type="ORF">MACH26_39610</name>
</gene>
<reference evidence="2" key="1">
    <citation type="submission" date="2023-01" db="EMBL/GenBank/DDBJ databases">
        <title>Complete genome sequence of Planctobacterium marinum strain Dej080120_11.</title>
        <authorList>
            <person name="Ueki S."/>
            <person name="Maruyama F."/>
        </authorList>
    </citation>
    <scope>NUCLEOTIDE SEQUENCE</scope>
    <source>
        <strain evidence="2">Dej080120_11</strain>
    </source>
</reference>
<evidence type="ECO:0000256" key="1">
    <source>
        <dbReference type="SAM" id="MobiDB-lite"/>
    </source>
</evidence>
<dbReference type="Gene3D" id="3.30.420.10">
    <property type="entry name" value="Ribonuclease H-like superfamily/Ribonuclease H"/>
    <property type="match status" value="1"/>
</dbReference>
<evidence type="ECO:0000313" key="3">
    <source>
        <dbReference type="Proteomes" id="UP001333710"/>
    </source>
</evidence>
<name>A0AA48I1C3_9ALTE</name>
<proteinExistence type="predicted"/>
<dbReference type="GO" id="GO:0003676">
    <property type="term" value="F:nucleic acid binding"/>
    <property type="evidence" value="ECO:0007669"/>
    <property type="project" value="InterPro"/>
</dbReference>
<accession>A0AA48I1C3</accession>
<sequence>MKTGNTVQLLENQVWNLKNASPAPHGRYRILAILEEIETLILFPVDDASEHIRPRVLLIPTFMALAKQGNASVADYDLPSNFLVDENDLPVIHRQKMDANYDCIEDLVNDKLFLFDCATKERVRAIAKQAKKVGRDRKELSRLLTLYWRYGQTKISLAPKFHLCGGAGKDKTFTDKANGAKIKPRTLAVKKREKYIVRDKDREIFSKVINTHYLTKNKPTIQDVYDNMLDDHYSDEKLTARAENRLAYLPSLRQFKYFLKKNFEDAEVKKRRTSERDFQQNLRGLMGVSTQRSALPGGAFEIDATVADVHIVSSMNPQMILGRPTIYNVIDRASRLIAGFHVSLYYASWRAARQALANAFLPKSDFCALYGVDIEESEWPCAQLPLELVCDNGEMIGLEPTSKLTPMTQLSFTPPYRPDFKGVVEKRFDILNKKSLHKLMGTTRGGKVVRGERNPQKDAVLTLRELTKILIMEVLDHNMSIFRELAYSSKLLIQHDLEPSPINYWKIHMAKHKTELRACKPSDVIAQLLPSQNVSMTKYGVMYKELYYTSPEIEERKMHSVARTAGQWQLEARIDENTTSYIYVRLDKNGDFVKCKLSGRRDTLDDLPMIEADLMEDWIDDKLEQAKTDDRRKAIRAETEKILKAAYHRKKDAATVPFSQQVKNIKQNRKSEIDQTTNVIDTPPMPEKTSVQTSSKVTSQKKVIPLPQGPKRKNKGEDHES</sequence>
<dbReference type="EMBL" id="AP027272">
    <property type="protein sequence ID" value="BDX08440.1"/>
    <property type="molecule type" value="Genomic_DNA"/>
</dbReference>
<feature type="region of interest" description="Disordered" evidence="1">
    <location>
        <begin position="658"/>
        <end position="721"/>
    </location>
</feature>
<dbReference type="InterPro" id="IPR036397">
    <property type="entry name" value="RNaseH_sf"/>
</dbReference>
<feature type="compositionally biased region" description="Low complexity" evidence="1">
    <location>
        <begin position="688"/>
        <end position="703"/>
    </location>
</feature>
<dbReference type="AlphaFoldDB" id="A0AA48I1C3"/>